<dbReference type="GO" id="GO:0032922">
    <property type="term" value="P:circadian regulation of gene expression"/>
    <property type="evidence" value="ECO:0007669"/>
    <property type="project" value="TreeGrafter"/>
</dbReference>
<keyword evidence="4" id="KW-0804">Transcription</keyword>
<dbReference type="PANTHER" id="PTHR11723:SF17">
    <property type="entry name" value="PROTEIN EXTRA-MACROCHAETAE"/>
    <property type="match status" value="1"/>
</dbReference>
<evidence type="ECO:0008006" key="8">
    <source>
        <dbReference type="Google" id="ProtNLM"/>
    </source>
</evidence>
<keyword evidence="7" id="KW-1185">Reference proteome</keyword>
<evidence type="ECO:0000313" key="7">
    <source>
        <dbReference type="Proteomes" id="UP000678393"/>
    </source>
</evidence>
<gene>
    <name evidence="6" type="ORF">CUNI_LOCUS843</name>
</gene>
<comment type="caution">
    <text evidence="6">The sequence shown here is derived from an EMBL/GenBank/DDBJ whole genome shotgun (WGS) entry which is preliminary data.</text>
</comment>
<reference evidence="6" key="1">
    <citation type="submission" date="2021-04" db="EMBL/GenBank/DDBJ databases">
        <authorList>
            <consortium name="Molecular Ecology Group"/>
        </authorList>
    </citation>
    <scope>NUCLEOTIDE SEQUENCE</scope>
</reference>
<dbReference type="GO" id="GO:0030154">
    <property type="term" value="P:cell differentiation"/>
    <property type="evidence" value="ECO:0007669"/>
    <property type="project" value="TreeGrafter"/>
</dbReference>
<dbReference type="InterPro" id="IPR036638">
    <property type="entry name" value="HLH_DNA-bd_sf"/>
</dbReference>
<keyword evidence="5" id="KW-0539">Nucleus</keyword>
<dbReference type="SUPFAM" id="SSF47459">
    <property type="entry name" value="HLH, helix-loop-helix DNA-binding domain"/>
    <property type="match status" value="1"/>
</dbReference>
<dbReference type="PANTHER" id="PTHR11723">
    <property type="entry name" value="DNA-BINDING PROTEIN INHIBITOR"/>
    <property type="match status" value="1"/>
</dbReference>
<dbReference type="Gene3D" id="4.10.280.10">
    <property type="entry name" value="Helix-loop-helix DNA-binding domain"/>
    <property type="match status" value="1"/>
</dbReference>
<evidence type="ECO:0000256" key="3">
    <source>
        <dbReference type="ARBA" id="ARBA00023015"/>
    </source>
</evidence>
<evidence type="ECO:0000256" key="2">
    <source>
        <dbReference type="ARBA" id="ARBA00022491"/>
    </source>
</evidence>
<evidence type="ECO:0000256" key="4">
    <source>
        <dbReference type="ARBA" id="ARBA00023163"/>
    </source>
</evidence>
<protein>
    <recommendedName>
        <fullName evidence="8">BHLH domain-containing protein</fullName>
    </recommendedName>
</protein>
<dbReference type="InterPro" id="IPR026052">
    <property type="entry name" value="DNA-bd_prot-inh"/>
</dbReference>
<organism evidence="6 7">
    <name type="scientific">Candidula unifasciata</name>
    <dbReference type="NCBI Taxonomy" id="100452"/>
    <lineage>
        <taxon>Eukaryota</taxon>
        <taxon>Metazoa</taxon>
        <taxon>Spiralia</taxon>
        <taxon>Lophotrochozoa</taxon>
        <taxon>Mollusca</taxon>
        <taxon>Gastropoda</taxon>
        <taxon>Heterobranchia</taxon>
        <taxon>Euthyneura</taxon>
        <taxon>Panpulmonata</taxon>
        <taxon>Eupulmonata</taxon>
        <taxon>Stylommatophora</taxon>
        <taxon>Helicina</taxon>
        <taxon>Helicoidea</taxon>
        <taxon>Geomitridae</taxon>
        <taxon>Candidula</taxon>
    </lineage>
</organism>
<name>A0A8S3YID7_9EUPU</name>
<dbReference type="Proteomes" id="UP000678393">
    <property type="component" value="Unassembled WGS sequence"/>
</dbReference>
<dbReference type="GO" id="GO:0005634">
    <property type="term" value="C:nucleus"/>
    <property type="evidence" value="ECO:0007669"/>
    <property type="project" value="UniProtKB-SubCell"/>
</dbReference>
<dbReference type="GO" id="GO:0000122">
    <property type="term" value="P:negative regulation of transcription by RNA polymerase II"/>
    <property type="evidence" value="ECO:0007669"/>
    <property type="project" value="InterPro"/>
</dbReference>
<evidence type="ECO:0000313" key="6">
    <source>
        <dbReference type="EMBL" id="CAG5115285.1"/>
    </source>
</evidence>
<sequence length="157" mass="17324">MKAVVTAERPRSCSILGVKKDANCSIMKTASIDFHGEKFSISDEMKECFLKLSDMVPDVPRNEEGNIDGTVLMQYVIDYILDLELQLDSQTPFSSGSSFAASFQAKYVAEQTSREPLSEKSLENIVPTTQIPSSPVTSYSDESLLLMADCDIRPPSK</sequence>
<dbReference type="GO" id="GO:0046983">
    <property type="term" value="F:protein dimerization activity"/>
    <property type="evidence" value="ECO:0007669"/>
    <property type="project" value="InterPro"/>
</dbReference>
<keyword evidence="2" id="KW-0678">Repressor</keyword>
<proteinExistence type="predicted"/>
<dbReference type="AlphaFoldDB" id="A0A8S3YID7"/>
<accession>A0A8S3YID7</accession>
<evidence type="ECO:0000256" key="1">
    <source>
        <dbReference type="ARBA" id="ARBA00004123"/>
    </source>
</evidence>
<dbReference type="EMBL" id="CAJHNH020000098">
    <property type="protein sequence ID" value="CAG5115285.1"/>
    <property type="molecule type" value="Genomic_DNA"/>
</dbReference>
<keyword evidence="3" id="KW-0805">Transcription regulation</keyword>
<evidence type="ECO:0000256" key="5">
    <source>
        <dbReference type="ARBA" id="ARBA00023242"/>
    </source>
</evidence>
<dbReference type="GO" id="GO:0005737">
    <property type="term" value="C:cytoplasm"/>
    <property type="evidence" value="ECO:0007669"/>
    <property type="project" value="InterPro"/>
</dbReference>
<comment type="subcellular location">
    <subcellularLocation>
        <location evidence="1">Nucleus</location>
    </subcellularLocation>
</comment>
<dbReference type="OrthoDB" id="10047910at2759"/>